<sequence length="352" mass="39920">MLDILRKFYPLVEEYDNDDEREISNDSEISNISVKLKTQNDVMSIIILYMVLERLKNVKKINYLRQIAVQVGSALFTFAWLMFLVLPHVNINVAIKNKIFRASEFIALLGCYIFFVCGLTLIGYIEREQKKCDEVALHLMQLEQLKALGLQSYTDMQFNKIADTREKRIIKFLSNHGNKFDLFGTSLTTIMQTISCVSLLLMVCGNSFDISKFPESTKFNLQGIVDTIGNIFFFTSTFMFLVANLLQNRAKHYKSPDDKKVTLALTSICLGAALILLGKILVSLEAKNNISYGLGMNGISVGIITRIVGMALFCMAYAFMMHKNRQDISKVEAKINELQVCKSLDKDKLSKS</sequence>
<proteinExistence type="predicted"/>
<evidence type="ECO:0000313" key="5">
    <source>
        <dbReference type="Proteomes" id="UP001059985"/>
    </source>
</evidence>
<dbReference type="EMBL" id="CP089285">
    <property type="protein sequence ID" value="UTO56720.1"/>
    <property type="molecule type" value="Genomic_DNA"/>
</dbReference>
<name>A0A9Q9F5Q6_9RICK</name>
<keyword evidence="1" id="KW-1133">Transmembrane helix</keyword>
<keyword evidence="1" id="KW-0472">Membrane</keyword>
<gene>
    <name evidence="3" type="ORF">LUA81_01900</name>
    <name evidence="2" type="ORF">LUA82_01920</name>
</gene>
<evidence type="ECO:0000313" key="3">
    <source>
        <dbReference type="EMBL" id="UTO56720.1"/>
    </source>
</evidence>
<dbReference type="RefSeq" id="WP_218194447.1">
    <property type="nucleotide sequence ID" value="NZ_CP054597.1"/>
</dbReference>
<evidence type="ECO:0000256" key="1">
    <source>
        <dbReference type="SAM" id="Phobius"/>
    </source>
</evidence>
<dbReference type="Proteomes" id="UP001059985">
    <property type="component" value="Chromosome"/>
</dbReference>
<feature type="transmembrane region" description="Helical" evidence="1">
    <location>
        <begin position="180"/>
        <end position="203"/>
    </location>
</feature>
<keyword evidence="1" id="KW-0812">Transmembrane</keyword>
<feature type="transmembrane region" description="Helical" evidence="1">
    <location>
        <begin position="294"/>
        <end position="320"/>
    </location>
</feature>
<evidence type="ECO:0008006" key="6">
    <source>
        <dbReference type="Google" id="ProtNLM"/>
    </source>
</evidence>
<feature type="transmembrane region" description="Helical" evidence="1">
    <location>
        <begin position="63"/>
        <end position="85"/>
    </location>
</feature>
<feature type="transmembrane region" description="Helical" evidence="1">
    <location>
        <begin position="263"/>
        <end position="282"/>
    </location>
</feature>
<dbReference type="EMBL" id="CP089286">
    <property type="protein sequence ID" value="UTO55806.1"/>
    <property type="molecule type" value="Genomic_DNA"/>
</dbReference>
<feature type="transmembrane region" description="Helical" evidence="1">
    <location>
        <begin position="105"/>
        <end position="125"/>
    </location>
</feature>
<evidence type="ECO:0000313" key="2">
    <source>
        <dbReference type="EMBL" id="UTO55806.1"/>
    </source>
</evidence>
<dbReference type="AlphaFoldDB" id="A0A9Q9F5Q6"/>
<reference evidence="2" key="1">
    <citation type="journal article" date="2022" name="Microorganisms">
        <title>Assembly and Comparison of Ca. Neoehrlichia mikurensis Genomes.</title>
        <authorList>
            <person name="Azagi T."/>
            <person name="Dirks R.P."/>
            <person name="Yebra-Pimentel E.S."/>
            <person name="Schaap P.J."/>
            <person name="Koehorst J.J."/>
            <person name="Esser H.J."/>
            <person name="Sprong H."/>
        </authorList>
    </citation>
    <scope>NUCLEOTIDE SEQUENCE</scope>
    <source>
        <strain evidence="3">18-2804</strain>
        <strain evidence="2">18-2837</strain>
    </source>
</reference>
<keyword evidence="5" id="KW-1185">Reference proteome</keyword>
<organism evidence="2 4">
    <name type="scientific">Neoehrlichia mikurensis</name>
    <dbReference type="NCBI Taxonomy" id="89586"/>
    <lineage>
        <taxon>Bacteria</taxon>
        <taxon>Pseudomonadati</taxon>
        <taxon>Pseudomonadota</taxon>
        <taxon>Alphaproteobacteria</taxon>
        <taxon>Rickettsiales</taxon>
        <taxon>Anaplasmataceae</taxon>
        <taxon>Candidatus Neoehrlichia</taxon>
    </lineage>
</organism>
<protein>
    <recommendedName>
        <fullName evidence="6">Transmembrane protein</fullName>
    </recommendedName>
</protein>
<dbReference type="Proteomes" id="UP001059822">
    <property type="component" value="Chromosome"/>
</dbReference>
<evidence type="ECO:0000313" key="4">
    <source>
        <dbReference type="Proteomes" id="UP001059822"/>
    </source>
</evidence>
<accession>A0A9Q9F5Q6</accession>
<feature type="transmembrane region" description="Helical" evidence="1">
    <location>
        <begin position="223"/>
        <end position="243"/>
    </location>
</feature>